<dbReference type="Gramene" id="KCW68981">
    <property type="protein sequence ID" value="KCW68981"/>
    <property type="gene ID" value="EUGRSUZ_F02543"/>
</dbReference>
<reference evidence="2" key="1">
    <citation type="submission" date="2013-07" db="EMBL/GenBank/DDBJ databases">
        <title>The genome of Eucalyptus grandis.</title>
        <authorList>
            <person name="Schmutz J."/>
            <person name="Hayes R."/>
            <person name="Myburg A."/>
            <person name="Tuskan G."/>
            <person name="Grattapaglia D."/>
            <person name="Rokhsar D.S."/>
        </authorList>
    </citation>
    <scope>NUCLEOTIDE SEQUENCE</scope>
    <source>
        <tissue evidence="2">Leaf extractions</tissue>
    </source>
</reference>
<feature type="region of interest" description="Disordered" evidence="1">
    <location>
        <begin position="48"/>
        <end position="95"/>
    </location>
</feature>
<sequence>MTSRHQQSTGSNPGNPILPRSALPGLGLAVLGLLPEGAAEPTCRHLRRRRLDRRGHPPGPVPSPPGGVAGSAPAQSIDRGRRIGGGAPGGRRRGLDAGGVVAGGGLLLILVELVSSPELAGQEAVVPHQPRRALPPERDFRSLQPLHHLSLSLSRCFF</sequence>
<evidence type="ECO:0000256" key="1">
    <source>
        <dbReference type="SAM" id="MobiDB-lite"/>
    </source>
</evidence>
<feature type="region of interest" description="Disordered" evidence="1">
    <location>
        <begin position="1"/>
        <end position="21"/>
    </location>
</feature>
<dbReference type="EMBL" id="KK198758">
    <property type="protein sequence ID" value="KCW68981.1"/>
    <property type="molecule type" value="Genomic_DNA"/>
</dbReference>
<feature type="compositionally biased region" description="Polar residues" evidence="1">
    <location>
        <begin position="1"/>
        <end position="14"/>
    </location>
</feature>
<name>A0A059BST1_EUCGR</name>
<accession>A0A059BST1</accession>
<organism evidence="2">
    <name type="scientific">Eucalyptus grandis</name>
    <name type="common">Flooded gum</name>
    <dbReference type="NCBI Taxonomy" id="71139"/>
    <lineage>
        <taxon>Eukaryota</taxon>
        <taxon>Viridiplantae</taxon>
        <taxon>Streptophyta</taxon>
        <taxon>Embryophyta</taxon>
        <taxon>Tracheophyta</taxon>
        <taxon>Spermatophyta</taxon>
        <taxon>Magnoliopsida</taxon>
        <taxon>eudicotyledons</taxon>
        <taxon>Gunneridae</taxon>
        <taxon>Pentapetalae</taxon>
        <taxon>rosids</taxon>
        <taxon>malvids</taxon>
        <taxon>Myrtales</taxon>
        <taxon>Myrtaceae</taxon>
        <taxon>Myrtoideae</taxon>
        <taxon>Eucalypteae</taxon>
        <taxon>Eucalyptus</taxon>
    </lineage>
</organism>
<dbReference type="AlphaFoldDB" id="A0A059BST1"/>
<dbReference type="InParanoid" id="A0A059BST1"/>
<proteinExistence type="predicted"/>
<gene>
    <name evidence="2" type="ORF">EUGRSUZ_F02543</name>
</gene>
<protein>
    <submittedName>
        <fullName evidence="2">Uncharacterized protein</fullName>
    </submittedName>
</protein>
<evidence type="ECO:0000313" key="2">
    <source>
        <dbReference type="EMBL" id="KCW68981.1"/>
    </source>
</evidence>